<dbReference type="EMBL" id="CP032317">
    <property type="protein sequence ID" value="AYA37224.1"/>
    <property type="molecule type" value="Genomic_DNA"/>
</dbReference>
<reference evidence="4 5" key="1">
    <citation type="submission" date="2018-09" db="EMBL/GenBank/DDBJ databases">
        <title>Hymenobacter medium sp. nov., isolated from R2A medium.</title>
        <authorList>
            <person name="Yingchao G."/>
        </authorList>
    </citation>
    <scope>NUCLEOTIDE SEQUENCE [LARGE SCALE GENOMIC DNA]</scope>
    <source>
        <strain evidence="5">sh-6</strain>
    </source>
</reference>
<dbReference type="SUPFAM" id="SSF54001">
    <property type="entry name" value="Cysteine proteinases"/>
    <property type="match status" value="1"/>
</dbReference>
<dbReference type="Pfam" id="PF01841">
    <property type="entry name" value="Transglut_core"/>
    <property type="match status" value="1"/>
</dbReference>
<organism evidence="4 5">
    <name type="scientific">Hymenobacter oligotrophus</name>
    <dbReference type="NCBI Taxonomy" id="2319843"/>
    <lineage>
        <taxon>Bacteria</taxon>
        <taxon>Pseudomonadati</taxon>
        <taxon>Bacteroidota</taxon>
        <taxon>Cytophagia</taxon>
        <taxon>Cytophagales</taxon>
        <taxon>Hymenobacteraceae</taxon>
        <taxon>Hymenobacter</taxon>
    </lineage>
</organism>
<feature type="domain" description="Transglutaminase-like" evidence="2">
    <location>
        <begin position="290"/>
        <end position="357"/>
    </location>
</feature>
<evidence type="ECO:0000313" key="5">
    <source>
        <dbReference type="Proteomes" id="UP000262802"/>
    </source>
</evidence>
<sequence length="649" mass="71589">MSPGWKSTLKQLALAGALGLAPLLVQAGQPPQWPVSSIAAPLRQGAHAVIRQQDDVLAVKAAGRMVHTVRRVVTVLDEQGDNWGVAVVPYDKLTQVSYLRGTVYDAEGQAVRTLRPADIKDYSNVSGASLFEDNRVRVADLRQPRYPYTADFTYEYTSDNTLNFPTWSPQDEEHVSLEHATLRVTTPTELPLRYLEERLPQGGAVTKSQQGSQLVYAWQLTNLPPLEREAYSPPVAEQVPTVYTAPTAFEVQGHRGDMTTWQGLGKWEYDLNQDRAELSPEVKAKVTALLKDVTDPRQRVRKVYEYLQNSTRYVSVQLGIGGWQAFPASTVASTGYGDCKALSNYCMALLRAAGIESYCAIIGAGEQRAAIRTSFPSNQFNHMILCVPMPKDTVWLECTSQTEAFGYLGSFTGGRHALLLTPQGGKLVRTPAYAASANGQFRNAQVAIDDKGFGRATVRTVSTGRQQDELAQMLSALPPDEQRKQAYARLGLAAVTIEQSNWQRNHLGALPAVTERLTLALPSYASLTGRRLFLVPNLLNRLPPPASAVGARQTPLVLHLPFTDADTVRFTVPAGYKPESVPAPVQLRTAFGSYDAQVQVLPDGSIQYIRRLQMPNGRFEAAQYEAYEAFRQRISKADRMQLVLVRPES</sequence>
<protein>
    <submittedName>
        <fullName evidence="4">DUF3857 domain-containing protein</fullName>
    </submittedName>
</protein>
<name>A0A3B7QZC8_9BACT</name>
<gene>
    <name evidence="4" type="ORF">D3Y59_09270</name>
</gene>
<feature type="domain" description="DUF3857" evidence="3">
    <location>
        <begin position="62"/>
        <end position="226"/>
    </location>
</feature>
<dbReference type="InterPro" id="IPR002931">
    <property type="entry name" value="Transglutaminase-like"/>
</dbReference>
<evidence type="ECO:0000259" key="2">
    <source>
        <dbReference type="Pfam" id="PF01841"/>
    </source>
</evidence>
<dbReference type="RefSeq" id="WP_119444800.1">
    <property type="nucleotide sequence ID" value="NZ_CP032317.1"/>
</dbReference>
<dbReference type="KEGG" id="hyh:D3Y59_09270"/>
<dbReference type="Gene3D" id="3.10.620.30">
    <property type="match status" value="1"/>
</dbReference>
<keyword evidence="5" id="KW-1185">Reference proteome</keyword>
<proteinExistence type="predicted"/>
<keyword evidence="1" id="KW-0732">Signal</keyword>
<dbReference type="Proteomes" id="UP000262802">
    <property type="component" value="Chromosome"/>
</dbReference>
<feature type="chain" id="PRO_5017813920" evidence="1">
    <location>
        <begin position="28"/>
        <end position="649"/>
    </location>
</feature>
<accession>A0A3B7QZC8</accession>
<dbReference type="InterPro" id="IPR024618">
    <property type="entry name" value="DUF3857"/>
</dbReference>
<dbReference type="AlphaFoldDB" id="A0A3B7QZC8"/>
<evidence type="ECO:0000256" key="1">
    <source>
        <dbReference type="SAM" id="SignalP"/>
    </source>
</evidence>
<feature type="signal peptide" evidence="1">
    <location>
        <begin position="1"/>
        <end position="27"/>
    </location>
</feature>
<dbReference type="Gene3D" id="2.60.40.3140">
    <property type="match status" value="1"/>
</dbReference>
<dbReference type="Gene3D" id="2.60.120.1130">
    <property type="match status" value="1"/>
</dbReference>
<dbReference type="Pfam" id="PF12969">
    <property type="entry name" value="DUF3857"/>
    <property type="match status" value="1"/>
</dbReference>
<evidence type="ECO:0000313" key="4">
    <source>
        <dbReference type="EMBL" id="AYA37224.1"/>
    </source>
</evidence>
<dbReference type="OrthoDB" id="8595007at2"/>
<dbReference type="InterPro" id="IPR038765">
    <property type="entry name" value="Papain-like_cys_pep_sf"/>
</dbReference>
<evidence type="ECO:0000259" key="3">
    <source>
        <dbReference type="Pfam" id="PF12969"/>
    </source>
</evidence>